<protein>
    <submittedName>
        <fullName evidence="2">LINE-1 reverse transcriptase like</fullName>
    </submittedName>
</protein>
<name>A0A5B6WF72_9ROSI</name>
<keyword evidence="2" id="KW-0808">Transferase</keyword>
<keyword evidence="2" id="KW-0548">Nucleotidyltransferase</keyword>
<gene>
    <name evidence="2" type="ORF">EPI10_020746</name>
</gene>
<proteinExistence type="predicted"/>
<sequence>MVKDYSFLNGFKEVNWLDLFIRPLLDKELVLLNRLKEIVCNKVLVPDVEDRLIWVHDNKGEFSVKKLSKLLIEGVEDISFDFDKIWKLKVPPRVRSFIWMISIDRIRTKDFLSRRGLEFSNLESCPWCNNEQEKVEHFFFRCKFIKGFWRKIFKWWDTKWFPMEGSRQKFMVGFGDCGMLVRLAGQERAGV</sequence>
<dbReference type="GO" id="GO:0003964">
    <property type="term" value="F:RNA-directed DNA polymerase activity"/>
    <property type="evidence" value="ECO:0007669"/>
    <property type="project" value="UniProtKB-KW"/>
</dbReference>
<comment type="caution">
    <text evidence="2">The sequence shown here is derived from an EMBL/GenBank/DDBJ whole genome shotgun (WGS) entry which is preliminary data.</text>
</comment>
<keyword evidence="3" id="KW-1185">Reference proteome</keyword>
<feature type="domain" description="Reverse transcriptase zinc-binding" evidence="1">
    <location>
        <begin position="62"/>
        <end position="149"/>
    </location>
</feature>
<evidence type="ECO:0000313" key="3">
    <source>
        <dbReference type="Proteomes" id="UP000325315"/>
    </source>
</evidence>
<keyword evidence="2" id="KW-0695">RNA-directed DNA polymerase</keyword>
<evidence type="ECO:0000313" key="2">
    <source>
        <dbReference type="EMBL" id="KAA3480300.1"/>
    </source>
</evidence>
<evidence type="ECO:0000259" key="1">
    <source>
        <dbReference type="Pfam" id="PF13966"/>
    </source>
</evidence>
<accession>A0A5B6WF72</accession>
<organism evidence="2 3">
    <name type="scientific">Gossypium australe</name>
    <dbReference type="NCBI Taxonomy" id="47621"/>
    <lineage>
        <taxon>Eukaryota</taxon>
        <taxon>Viridiplantae</taxon>
        <taxon>Streptophyta</taxon>
        <taxon>Embryophyta</taxon>
        <taxon>Tracheophyta</taxon>
        <taxon>Spermatophyta</taxon>
        <taxon>Magnoliopsida</taxon>
        <taxon>eudicotyledons</taxon>
        <taxon>Gunneridae</taxon>
        <taxon>Pentapetalae</taxon>
        <taxon>rosids</taxon>
        <taxon>malvids</taxon>
        <taxon>Malvales</taxon>
        <taxon>Malvaceae</taxon>
        <taxon>Malvoideae</taxon>
        <taxon>Gossypium</taxon>
    </lineage>
</organism>
<dbReference type="EMBL" id="SMMG02000003">
    <property type="protein sequence ID" value="KAA3480300.1"/>
    <property type="molecule type" value="Genomic_DNA"/>
</dbReference>
<dbReference type="InterPro" id="IPR026960">
    <property type="entry name" value="RVT-Znf"/>
</dbReference>
<dbReference type="Pfam" id="PF13966">
    <property type="entry name" value="zf-RVT"/>
    <property type="match status" value="1"/>
</dbReference>
<dbReference type="Proteomes" id="UP000325315">
    <property type="component" value="Unassembled WGS sequence"/>
</dbReference>
<dbReference type="OrthoDB" id="1001308at2759"/>
<dbReference type="AlphaFoldDB" id="A0A5B6WF72"/>
<reference evidence="2" key="1">
    <citation type="submission" date="2019-08" db="EMBL/GenBank/DDBJ databases">
        <authorList>
            <person name="Liu F."/>
        </authorList>
    </citation>
    <scope>NUCLEOTIDE SEQUENCE [LARGE SCALE GENOMIC DNA]</scope>
    <source>
        <strain evidence="2">PA1801</strain>
        <tissue evidence="2">Leaf</tissue>
    </source>
</reference>